<evidence type="ECO:0000313" key="5">
    <source>
        <dbReference type="Proteomes" id="UP000806285"/>
    </source>
</evidence>
<dbReference type="Pfam" id="PF01979">
    <property type="entry name" value="Amidohydro_1"/>
    <property type="match status" value="1"/>
</dbReference>
<organism evidence="4 5">
    <name type="scientific">Ramlibacter pallidus</name>
    <dbReference type="NCBI Taxonomy" id="2780087"/>
    <lineage>
        <taxon>Bacteria</taxon>
        <taxon>Pseudomonadati</taxon>
        <taxon>Pseudomonadota</taxon>
        <taxon>Betaproteobacteria</taxon>
        <taxon>Burkholderiales</taxon>
        <taxon>Comamonadaceae</taxon>
        <taxon>Ramlibacter</taxon>
    </lineage>
</organism>
<dbReference type="InterPro" id="IPR032466">
    <property type="entry name" value="Metal_Hydrolase"/>
</dbReference>
<reference evidence="4 5" key="1">
    <citation type="submission" date="2020-10" db="EMBL/GenBank/DDBJ databases">
        <title>Ramlibacter sp. HM2 16S ribosomal RNA gene Genome sequencing and assembly.</title>
        <authorList>
            <person name="Kang M."/>
        </authorList>
    </citation>
    <scope>NUCLEOTIDE SEQUENCE [LARGE SCALE GENOMIC DNA]</scope>
    <source>
        <strain evidence="4 5">HM2</strain>
    </source>
</reference>
<evidence type="ECO:0000256" key="1">
    <source>
        <dbReference type="ARBA" id="ARBA00006745"/>
    </source>
</evidence>
<dbReference type="RefSeq" id="WP_193674817.1">
    <property type="nucleotide sequence ID" value="NZ_JADDIV010000001.1"/>
</dbReference>
<evidence type="ECO:0000256" key="2">
    <source>
        <dbReference type="ARBA" id="ARBA00022801"/>
    </source>
</evidence>
<proteinExistence type="inferred from homology"/>
<dbReference type="EMBL" id="JADDIV010000001">
    <property type="protein sequence ID" value="MBE7366186.1"/>
    <property type="molecule type" value="Genomic_DNA"/>
</dbReference>
<dbReference type="InterPro" id="IPR050287">
    <property type="entry name" value="MTA/SAH_deaminase"/>
</dbReference>
<dbReference type="SUPFAM" id="SSF51338">
    <property type="entry name" value="Composite domain of metallo-dependent hydrolases"/>
    <property type="match status" value="1"/>
</dbReference>
<evidence type="ECO:0000313" key="4">
    <source>
        <dbReference type="EMBL" id="MBE7366186.1"/>
    </source>
</evidence>
<dbReference type="Gene3D" id="3.20.20.140">
    <property type="entry name" value="Metal-dependent hydrolases"/>
    <property type="match status" value="1"/>
</dbReference>
<keyword evidence="5" id="KW-1185">Reference proteome</keyword>
<dbReference type="Gene3D" id="2.30.40.10">
    <property type="entry name" value="Urease, subunit C, domain 1"/>
    <property type="match status" value="2"/>
</dbReference>
<feature type="domain" description="Amidohydrolase-related" evidence="3">
    <location>
        <begin position="56"/>
        <end position="418"/>
    </location>
</feature>
<dbReference type="InterPro" id="IPR011059">
    <property type="entry name" value="Metal-dep_hydrolase_composite"/>
</dbReference>
<dbReference type="Proteomes" id="UP000806285">
    <property type="component" value="Unassembled WGS sequence"/>
</dbReference>
<dbReference type="PANTHER" id="PTHR43794">
    <property type="entry name" value="AMINOHYDROLASE SSNA-RELATED"/>
    <property type="match status" value="1"/>
</dbReference>
<dbReference type="NCBIfam" id="NF009059">
    <property type="entry name" value="PRK12393.1"/>
    <property type="match status" value="1"/>
</dbReference>
<evidence type="ECO:0000259" key="3">
    <source>
        <dbReference type="Pfam" id="PF01979"/>
    </source>
</evidence>
<keyword evidence="2" id="KW-0378">Hydrolase</keyword>
<name>A0ABR9RY67_9BURK</name>
<comment type="caution">
    <text evidence="4">The sequence shown here is derived from an EMBL/GenBank/DDBJ whole genome shotgun (WGS) entry which is preliminary data.</text>
</comment>
<dbReference type="InterPro" id="IPR006680">
    <property type="entry name" value="Amidohydro-rel"/>
</dbReference>
<sequence>MSSFLIRHATAVLTGLPGDAARAKGTDLRVRDGRIAAIGDLAPEPGERQVDAGGCVIYPAWVNTHHHLFQSMLKGDPVGLNATLTPWLTATPMRLRPRMTEQDFRLAARIGLLELALSGCGTVADHNYHYYPDMPYDSSAILFEEAAKLGLRFVLCRGGGTLSRATPGVELPPASRPETLDGFLADMRRLAREFHDPAPDAMQRVVMAPTTPPHSMRPEEMRETARMARALGLRLHSHLSETVHYQDSVQEKHRMTPVAFCESIDWLGPDVWYAHLVKLDPEEIALLGRTRTGIAHCPQSNGRLGSGIAPVRALEAAGAQISIGVDGAASNEAADMISETHAAWLMARARAGQEATAYYRGGQGEAEAASTTVEDVVRWGTAGGAQVLGLDAVGTLAPGQAADFAIYGLDRDPRYFGLHDPAIGPVASGGTADLRHLFVAGREVVRDGRVPNLDVIELGRQSRAAVKALLERTA</sequence>
<protein>
    <submittedName>
        <fullName evidence="4">Amidohydrolase family protein</fullName>
    </submittedName>
</protein>
<dbReference type="PANTHER" id="PTHR43794:SF11">
    <property type="entry name" value="AMIDOHYDROLASE-RELATED DOMAIN-CONTAINING PROTEIN"/>
    <property type="match status" value="1"/>
</dbReference>
<dbReference type="CDD" id="cd01298">
    <property type="entry name" value="ATZ_TRZ_like"/>
    <property type="match status" value="1"/>
</dbReference>
<accession>A0ABR9RY67</accession>
<gene>
    <name evidence="4" type="ORF">IM787_01275</name>
</gene>
<comment type="similarity">
    <text evidence="1">Belongs to the metallo-dependent hydrolases superfamily. ATZ/TRZ family.</text>
</comment>
<dbReference type="SUPFAM" id="SSF51556">
    <property type="entry name" value="Metallo-dependent hydrolases"/>
    <property type="match status" value="1"/>
</dbReference>